<sequence>MISTEQVISLVPLVVRRRVRWGECDPAGVVYTATFADYVISAAELFYGALFDTTPQRAKHEQGFGTPTRALEFDFRRSLRPDDVFDMTVTVAAINERTYVLDVTARTPDDEVVFVSRLTPVCVARDERRSISIPTAFRAALQRYQADCRLHASHQETTP</sequence>
<keyword evidence="3" id="KW-1185">Reference proteome</keyword>
<protein>
    <submittedName>
        <fullName evidence="2">Acyl-CoA thioesterase</fullName>
        <ecNumber evidence="2">3.1.2.-</ecNumber>
    </submittedName>
</protein>
<dbReference type="EC" id="3.1.2.-" evidence="2"/>
<evidence type="ECO:0000256" key="1">
    <source>
        <dbReference type="ARBA" id="ARBA00022801"/>
    </source>
</evidence>
<gene>
    <name evidence="2" type="ORF">SM757_15755</name>
</gene>
<dbReference type="EMBL" id="JAXOJX010000025">
    <property type="protein sequence ID" value="MDZ5458033.1"/>
    <property type="molecule type" value="Genomic_DNA"/>
</dbReference>
<evidence type="ECO:0000313" key="2">
    <source>
        <dbReference type="EMBL" id="MDZ5458033.1"/>
    </source>
</evidence>
<dbReference type="CDD" id="cd00586">
    <property type="entry name" value="4HBT"/>
    <property type="match status" value="1"/>
</dbReference>
<keyword evidence="1 2" id="KW-0378">Hydrolase</keyword>
<dbReference type="RefSeq" id="WP_322466212.1">
    <property type="nucleotide sequence ID" value="NZ_JAXOJX010000025.1"/>
</dbReference>
<dbReference type="Proteomes" id="UP001293718">
    <property type="component" value="Unassembled WGS sequence"/>
</dbReference>
<dbReference type="PANTHER" id="PTHR31793">
    <property type="entry name" value="4-HYDROXYBENZOYL-COA THIOESTERASE FAMILY MEMBER"/>
    <property type="match status" value="1"/>
</dbReference>
<proteinExistence type="predicted"/>
<dbReference type="SUPFAM" id="SSF54637">
    <property type="entry name" value="Thioesterase/thiol ester dehydrase-isomerase"/>
    <property type="match status" value="1"/>
</dbReference>
<name>A0ABU5IGH3_9BURK</name>
<accession>A0ABU5IGH3</accession>
<dbReference type="InterPro" id="IPR029069">
    <property type="entry name" value="HotDog_dom_sf"/>
</dbReference>
<evidence type="ECO:0000313" key="3">
    <source>
        <dbReference type="Proteomes" id="UP001293718"/>
    </source>
</evidence>
<comment type="caution">
    <text evidence="2">The sequence shown here is derived from an EMBL/GenBank/DDBJ whole genome shotgun (WGS) entry which is preliminary data.</text>
</comment>
<dbReference type="PANTHER" id="PTHR31793:SF37">
    <property type="entry name" value="ACYL-COA THIOESTER HYDROLASE YBGC"/>
    <property type="match status" value="1"/>
</dbReference>
<dbReference type="Gene3D" id="3.10.129.10">
    <property type="entry name" value="Hotdog Thioesterase"/>
    <property type="match status" value="1"/>
</dbReference>
<reference evidence="2 3" key="1">
    <citation type="submission" date="2023-11" db="EMBL/GenBank/DDBJ databases">
        <title>Draft genome of Azohydromonas lata strain H1 (DSM1123), a polyhydroxyalkanoate producer.</title>
        <authorList>
            <person name="Traversa D."/>
            <person name="D'Addabbo P."/>
            <person name="Pazzani C."/>
            <person name="Manzari C."/>
            <person name="Chiara M."/>
            <person name="Scrascia M."/>
        </authorList>
    </citation>
    <scope>NUCLEOTIDE SEQUENCE [LARGE SCALE GENOMIC DNA]</scope>
    <source>
        <strain evidence="2 3">H1</strain>
    </source>
</reference>
<dbReference type="Pfam" id="PF13279">
    <property type="entry name" value="4HBT_2"/>
    <property type="match status" value="1"/>
</dbReference>
<dbReference type="InterPro" id="IPR050563">
    <property type="entry name" value="4-hydroxybenzoyl-CoA_TE"/>
</dbReference>
<organism evidence="2 3">
    <name type="scientific">Azohydromonas lata</name>
    <dbReference type="NCBI Taxonomy" id="45677"/>
    <lineage>
        <taxon>Bacteria</taxon>
        <taxon>Pseudomonadati</taxon>
        <taxon>Pseudomonadota</taxon>
        <taxon>Betaproteobacteria</taxon>
        <taxon>Burkholderiales</taxon>
        <taxon>Sphaerotilaceae</taxon>
        <taxon>Azohydromonas</taxon>
    </lineage>
</organism>
<dbReference type="GO" id="GO:0016787">
    <property type="term" value="F:hydrolase activity"/>
    <property type="evidence" value="ECO:0007669"/>
    <property type="project" value="UniProtKB-KW"/>
</dbReference>